<accession>A0AAU8GBJ2</accession>
<gene>
    <name evidence="2" type="ORF">FpNV_052</name>
</gene>
<protein>
    <submittedName>
        <fullName evidence="2">Uncharacterized protein</fullName>
    </submittedName>
</protein>
<feature type="compositionally biased region" description="Acidic residues" evidence="1">
    <location>
        <begin position="242"/>
        <end position="252"/>
    </location>
</feature>
<sequence length="258" mass="30452">MIIETQFDTYEEKVINTITSMLTTAEFRILESNVNKWNDLYLKFLLQTYTYLCNLITINISVVITRLQEPITIYVDPDILISKVQPLDIIHTISLNMVKNLFSKVTNINIIDNKKNLVEFRLPHVFTKVTDIVVLEDNKLSVFLTEKLLRLYIIAEHASYHYKSFIKFKKCDYNHKLMERNIFSDNPFFHNIITNQPNEKLSKYTEEHISLYREDREIAGTFNNDPRQMFLHNNNDNSNNNIDDDTDTDSELDIAQNE</sequence>
<dbReference type="EMBL" id="PP955094">
    <property type="protein sequence ID" value="XCH39297.1"/>
    <property type="molecule type" value="Genomic_DNA"/>
</dbReference>
<evidence type="ECO:0000256" key="1">
    <source>
        <dbReference type="SAM" id="MobiDB-lite"/>
    </source>
</evidence>
<proteinExistence type="predicted"/>
<feature type="region of interest" description="Disordered" evidence="1">
    <location>
        <begin position="230"/>
        <end position="258"/>
    </location>
</feature>
<evidence type="ECO:0000313" key="2">
    <source>
        <dbReference type="EMBL" id="XCH39297.1"/>
    </source>
</evidence>
<name>A0AAU8GBJ2_9VIRU</name>
<organism evidence="2">
    <name type="scientific">Faxonius propinquus nudivirus</name>
    <dbReference type="NCBI Taxonomy" id="3139431"/>
    <lineage>
        <taxon>Viruses</taxon>
        <taxon>Viruses incertae sedis</taxon>
        <taxon>Naldaviricetes</taxon>
        <taxon>Lefavirales</taxon>
        <taxon>Nudiviridae</taxon>
    </lineage>
</organism>
<reference evidence="2" key="1">
    <citation type="submission" date="2024-06" db="EMBL/GenBank/DDBJ databases">
        <title>North American crayfish harbour diverse members of the Nudiviridae.</title>
        <authorList>
            <person name="Stratton C."/>
            <person name="Bojko J."/>
        </authorList>
    </citation>
    <scope>NUCLEOTIDE SEQUENCE</scope>
    <source>
        <strain evidence="2">142H</strain>
    </source>
</reference>